<evidence type="ECO:0000313" key="1">
    <source>
        <dbReference type="EMBL" id="CEK83965.1"/>
    </source>
</evidence>
<sequence>MIIWAIFQHSLLCNNTPRIEASILQHSLLYNNSQYSISMVRRVETGMMRRNWVEGLVQTVIIGHHLHFCPFTRRSQW</sequence>
<proteinExistence type="predicted"/>
<dbReference type="EMBL" id="HACG01037100">
    <property type="protein sequence ID" value="CEK83965.1"/>
    <property type="molecule type" value="Transcribed_RNA"/>
</dbReference>
<protein>
    <submittedName>
        <fullName evidence="1">Uncharacterized protein</fullName>
    </submittedName>
</protein>
<name>A0A0B7AVT2_9EUPU</name>
<reference evidence="1" key="1">
    <citation type="submission" date="2014-12" db="EMBL/GenBank/DDBJ databases">
        <title>Insight into the proteome of Arion vulgaris.</title>
        <authorList>
            <person name="Aradska J."/>
            <person name="Bulat T."/>
            <person name="Smidak R."/>
            <person name="Sarate P."/>
            <person name="Gangsoo J."/>
            <person name="Sialana F."/>
            <person name="Bilban M."/>
            <person name="Lubec G."/>
        </authorList>
    </citation>
    <scope>NUCLEOTIDE SEQUENCE</scope>
    <source>
        <tissue evidence="1">Skin</tissue>
    </source>
</reference>
<organism evidence="1">
    <name type="scientific">Arion vulgaris</name>
    <dbReference type="NCBI Taxonomy" id="1028688"/>
    <lineage>
        <taxon>Eukaryota</taxon>
        <taxon>Metazoa</taxon>
        <taxon>Spiralia</taxon>
        <taxon>Lophotrochozoa</taxon>
        <taxon>Mollusca</taxon>
        <taxon>Gastropoda</taxon>
        <taxon>Heterobranchia</taxon>
        <taxon>Euthyneura</taxon>
        <taxon>Panpulmonata</taxon>
        <taxon>Eupulmonata</taxon>
        <taxon>Stylommatophora</taxon>
        <taxon>Helicina</taxon>
        <taxon>Arionoidea</taxon>
        <taxon>Arionidae</taxon>
        <taxon>Arion</taxon>
    </lineage>
</organism>
<dbReference type="AlphaFoldDB" id="A0A0B7AVT2"/>
<gene>
    <name evidence="1" type="primary">ORF139991</name>
</gene>
<accession>A0A0B7AVT2</accession>